<keyword evidence="1" id="KW-0472">Membrane</keyword>
<reference evidence="2 3" key="1">
    <citation type="submission" date="2017-06" db="EMBL/GenBank/DDBJ databases">
        <title>Cmopartive genomic analysis of Ambrosia Fusariam Clade fungi.</title>
        <authorList>
            <person name="Stajich J.E."/>
            <person name="Carrillo J."/>
            <person name="Kijimoto T."/>
            <person name="Eskalen A."/>
            <person name="O'Donnell K."/>
            <person name="Kasson M."/>
        </authorList>
    </citation>
    <scope>NUCLEOTIDE SEQUENCE [LARGE SCALE GENOMIC DNA]</scope>
    <source>
        <strain evidence="2 3">NRRL 20438</strain>
    </source>
</reference>
<gene>
    <name evidence="2" type="ORF">CDV31_015682</name>
</gene>
<accession>A0A428SL08</accession>
<evidence type="ECO:0000313" key="2">
    <source>
        <dbReference type="EMBL" id="RSL90447.1"/>
    </source>
</evidence>
<protein>
    <submittedName>
        <fullName evidence="2">Uncharacterized protein</fullName>
    </submittedName>
</protein>
<dbReference type="EMBL" id="NIZV01000428">
    <property type="protein sequence ID" value="RSL90447.1"/>
    <property type="molecule type" value="Genomic_DNA"/>
</dbReference>
<name>A0A428SL08_9HYPO</name>
<evidence type="ECO:0000313" key="3">
    <source>
        <dbReference type="Proteomes" id="UP000288429"/>
    </source>
</evidence>
<feature type="transmembrane region" description="Helical" evidence="1">
    <location>
        <begin position="12"/>
        <end position="31"/>
    </location>
</feature>
<dbReference type="Proteomes" id="UP000288429">
    <property type="component" value="Unassembled WGS sequence"/>
</dbReference>
<keyword evidence="1" id="KW-0812">Transmembrane</keyword>
<organism evidence="2 3">
    <name type="scientific">Fusarium ambrosium</name>
    <dbReference type="NCBI Taxonomy" id="131363"/>
    <lineage>
        <taxon>Eukaryota</taxon>
        <taxon>Fungi</taxon>
        <taxon>Dikarya</taxon>
        <taxon>Ascomycota</taxon>
        <taxon>Pezizomycotina</taxon>
        <taxon>Sordariomycetes</taxon>
        <taxon>Hypocreomycetidae</taxon>
        <taxon>Hypocreales</taxon>
        <taxon>Nectriaceae</taxon>
        <taxon>Fusarium</taxon>
        <taxon>Fusarium solani species complex</taxon>
    </lineage>
</organism>
<sequence length="98" mass="10597">MDASVELSISAAVTIAPLVGQTLSLIVLYGCNSKSVSESKAVHPDGAQRMKAAVRRQLWFGAISTPMTTTTFVTVTLQITLPAYWLAVWAMWMVLGHC</sequence>
<feature type="transmembrane region" description="Helical" evidence="1">
    <location>
        <begin position="58"/>
        <end position="85"/>
    </location>
</feature>
<proteinExistence type="predicted"/>
<dbReference type="AlphaFoldDB" id="A0A428SL08"/>
<keyword evidence="3" id="KW-1185">Reference proteome</keyword>
<evidence type="ECO:0000256" key="1">
    <source>
        <dbReference type="SAM" id="Phobius"/>
    </source>
</evidence>
<comment type="caution">
    <text evidence="2">The sequence shown here is derived from an EMBL/GenBank/DDBJ whole genome shotgun (WGS) entry which is preliminary data.</text>
</comment>
<keyword evidence="1" id="KW-1133">Transmembrane helix</keyword>
<feature type="non-terminal residue" evidence="2">
    <location>
        <position position="98"/>
    </location>
</feature>